<proteinExistence type="predicted"/>
<feature type="region of interest" description="Disordered" evidence="1">
    <location>
        <begin position="786"/>
        <end position="816"/>
    </location>
</feature>
<protein>
    <submittedName>
        <fullName evidence="2">Uncharacterized protein</fullName>
    </submittedName>
</protein>
<evidence type="ECO:0000313" key="2">
    <source>
        <dbReference type="EMBL" id="CAD7198708.1"/>
    </source>
</evidence>
<feature type="compositionally biased region" description="Basic and acidic residues" evidence="1">
    <location>
        <begin position="921"/>
        <end position="930"/>
    </location>
</feature>
<feature type="region of interest" description="Disordered" evidence="1">
    <location>
        <begin position="1489"/>
        <end position="1540"/>
    </location>
</feature>
<feature type="compositionally biased region" description="Low complexity" evidence="1">
    <location>
        <begin position="1044"/>
        <end position="1065"/>
    </location>
</feature>
<feature type="compositionally biased region" description="Polar residues" evidence="1">
    <location>
        <begin position="750"/>
        <end position="759"/>
    </location>
</feature>
<evidence type="ECO:0000256" key="1">
    <source>
        <dbReference type="SAM" id="MobiDB-lite"/>
    </source>
</evidence>
<sequence>MTMEHHNNDILNLDTIENRSFGSSVSETSSVSKHSECSLPPASSRTFGILDTLMPMFGIVSFEKCGKIERAIFFKNKFLVEGKKLTSKISLQSVLKVGMFVSMDVIPGDGKAEVKFKATVVEVLSDENLARSTNKEYKSQPPPKFDATYSPAEKTSCSHENNLNTSSNLGSITDLAKSRYPTHISGQTGVVVSFLSDSIGVLKYGKIELAFHKIAIYHLRNEPNATLQSFLTVGKMVHFNAVIVGTLDSSTILITSIWIGKKPKQQLDVQIDCTISYYNSLFKSENINRDVSTKVDEVDSLCQTQLQGLDVLESKQKDVSVTYVRGRCGKVKSYLSVNRGVVECSSLGKDVIFHRNAILDQEILRNKSLEHVLPVGSVVCFDAKLSSSGGIYITCLWRGKKYNKEHVSERTNSETPDALKIEPAVKTPEYIHGTSGVVVSYISDDEGIVEANLAGRIRSVLFHKNVVCFPDGLVCLQTYLPLCSIVYLDAQILSSGDILVTCLWDRRTPRNRLPHSSDLLNTILDETFDRSKTALPIDDKTSVASLESNTASNASLSNNLHNRAGRVKSYNSEGEGVIEFTVEGKIKNASFHKNVVCLPHHMCSQEYLHQDKQAYFDAILTEPGDYDNITITKVWTKRKYRKRASLPTSNVILDVMSSCAENKAEQIHLVKDSAVATTVPSVPQSGHENSTEISQEELDLFACTSFDLVQNDGANEMKQSLQNDSEATSPPMESAENEQRQESVTAGDELTSSHMSSEETCLAGGTLQQEGSKELTCSDHNIATTSFSPASASGFDAVPHLRPRPEKPVVKNSPREPVTLMGWSTKVSHYISVDEGVLEVGTSSGGKVQVPFHRSVVHLSKENENTTLQSIIPAGSSVSYDATVDSNEEIHITSLWVGKKPRVSQGGGGSSPSLSNLGNDKTIDPSLKSETKPFSKSFPLVLINQSAIVREHISNVRAIVEYTIDRTRYIAGFHKKLVYFPDLVKQPLEKYLPVGKTVYFNASLTRPGDYSNIIITKLWTSKKSHCVAENSGEVTPLFQIKPGSSPDPDVSSDPVATASTTSSVESARHGVSDNPQALRELYGRADSTGMSFKPMETNIVLKPEHKVEANSTVKTNKRPGGGFTELNDTLQPFQATLEKHEITKTTNQDETVVSDVLPKYLLNYCGIVVYYISDNEGVLEFRINSINLRSGFNRNCACLPPGSNLSLKKYLPVGSCANFDADIVTNGASRSVKVTRIWTSIGHSDASIVRKKMCLNPDYVYKGKIIIVLTKCFLVVVTENGKYYGVTVTNHKFSHARHGETLDQKEPMERHVTVGEFVFVRVSREGSETDPWTGEECWKMDEKEAEKMQQTELPVKVGVLEYVFEDQGVLNEERAHPGMFFRRENAFLYGVTLGNLDMTKVLRPGQRLKFVKSFDGKVSKVFFGSDVDTRDGYGFEDRYTKLVEYCSARNIVSSVRKRLVKNLSSQLPVDGNTGDIYLSSDEYSSSYESFSSASSKNGGPLVEPSVNDANDVEPTVCAEDECGTRRTTERTETNQDWGAGDNSYEDVFARSCSNLRNENSRLASASDLSDRHIDVSHVQTERADINGDETQEMEALAEGVSELSWVAIYNIDEMRCASPREVTKREVESHVPGTTDSVAELGDILGTVHACLLRALRARGLEDATSSESLVSEVMHTLRSRFGHDEDDHLLQDVSRGTGTEKVCVERGSQTISTGSVLYLDYFK</sequence>
<gene>
    <name evidence="2" type="ORF">TDIB3V08_LOCUS4986</name>
</gene>
<feature type="region of interest" description="Disordered" evidence="1">
    <location>
        <begin position="900"/>
        <end position="930"/>
    </location>
</feature>
<feature type="region of interest" description="Disordered" evidence="1">
    <location>
        <begin position="719"/>
        <end position="761"/>
    </location>
</feature>
<organism evidence="2">
    <name type="scientific">Timema douglasi</name>
    <name type="common">Walking stick</name>
    <dbReference type="NCBI Taxonomy" id="61478"/>
    <lineage>
        <taxon>Eukaryota</taxon>
        <taxon>Metazoa</taxon>
        <taxon>Ecdysozoa</taxon>
        <taxon>Arthropoda</taxon>
        <taxon>Hexapoda</taxon>
        <taxon>Insecta</taxon>
        <taxon>Pterygota</taxon>
        <taxon>Neoptera</taxon>
        <taxon>Polyneoptera</taxon>
        <taxon>Phasmatodea</taxon>
        <taxon>Timematodea</taxon>
        <taxon>Timematoidea</taxon>
        <taxon>Timematidae</taxon>
        <taxon>Timema</taxon>
    </lineage>
</organism>
<feature type="region of interest" description="Disordered" evidence="1">
    <location>
        <begin position="132"/>
        <end position="151"/>
    </location>
</feature>
<feature type="compositionally biased region" description="Polar residues" evidence="1">
    <location>
        <begin position="719"/>
        <end position="728"/>
    </location>
</feature>
<feature type="region of interest" description="Disordered" evidence="1">
    <location>
        <begin position="1038"/>
        <end position="1073"/>
    </location>
</feature>
<reference evidence="2" key="1">
    <citation type="submission" date="2020-11" db="EMBL/GenBank/DDBJ databases">
        <authorList>
            <person name="Tran Van P."/>
        </authorList>
    </citation>
    <scope>NUCLEOTIDE SEQUENCE</scope>
</reference>
<name>A0A7R8Z9N9_TIMDO</name>
<dbReference type="EMBL" id="OA566327">
    <property type="protein sequence ID" value="CAD7198708.1"/>
    <property type="molecule type" value="Genomic_DNA"/>
</dbReference>
<accession>A0A7R8Z9N9</accession>
<feature type="compositionally biased region" description="Basic and acidic residues" evidence="1">
    <location>
        <begin position="1522"/>
        <end position="1533"/>
    </location>
</feature>